<dbReference type="InParanoid" id="W7X2R2"/>
<keyword evidence="2" id="KW-1185">Reference proteome</keyword>
<dbReference type="AlphaFoldDB" id="W7X2R2"/>
<dbReference type="Proteomes" id="UP000009168">
    <property type="component" value="Unassembled WGS sequence"/>
</dbReference>
<evidence type="ECO:0000313" key="2">
    <source>
        <dbReference type="Proteomes" id="UP000009168"/>
    </source>
</evidence>
<protein>
    <submittedName>
        <fullName evidence="1">Uncharacterized protein</fullName>
    </submittedName>
</protein>
<dbReference type="GeneID" id="24438698"/>
<proteinExistence type="predicted"/>
<dbReference type="KEGG" id="tet:TTHERM_000389729"/>
<dbReference type="EMBL" id="GG662644">
    <property type="protein sequence ID" value="EWS73575.1"/>
    <property type="molecule type" value="Genomic_DNA"/>
</dbReference>
<accession>W7X2R2</accession>
<dbReference type="RefSeq" id="XP_012653898.1">
    <property type="nucleotide sequence ID" value="XM_012798444.1"/>
</dbReference>
<reference evidence="2" key="1">
    <citation type="journal article" date="2006" name="PLoS Biol.">
        <title>Macronuclear genome sequence of the ciliate Tetrahymena thermophila, a model eukaryote.</title>
        <authorList>
            <person name="Eisen J.A."/>
            <person name="Coyne R.S."/>
            <person name="Wu M."/>
            <person name="Wu D."/>
            <person name="Thiagarajan M."/>
            <person name="Wortman J.R."/>
            <person name="Badger J.H."/>
            <person name="Ren Q."/>
            <person name="Amedeo P."/>
            <person name="Jones K.M."/>
            <person name="Tallon L.J."/>
            <person name="Delcher A.L."/>
            <person name="Salzberg S.L."/>
            <person name="Silva J.C."/>
            <person name="Haas B.J."/>
            <person name="Majoros W.H."/>
            <person name="Farzad M."/>
            <person name="Carlton J.M."/>
            <person name="Smith R.K. Jr."/>
            <person name="Garg J."/>
            <person name="Pearlman R.E."/>
            <person name="Karrer K.M."/>
            <person name="Sun L."/>
            <person name="Manning G."/>
            <person name="Elde N.C."/>
            <person name="Turkewitz A.P."/>
            <person name="Asai D.J."/>
            <person name="Wilkes D.E."/>
            <person name="Wang Y."/>
            <person name="Cai H."/>
            <person name="Collins K."/>
            <person name="Stewart B.A."/>
            <person name="Lee S.R."/>
            <person name="Wilamowska K."/>
            <person name="Weinberg Z."/>
            <person name="Ruzzo W.L."/>
            <person name="Wloga D."/>
            <person name="Gaertig J."/>
            <person name="Frankel J."/>
            <person name="Tsao C.-C."/>
            <person name="Gorovsky M.A."/>
            <person name="Keeling P.J."/>
            <person name="Waller R.F."/>
            <person name="Patron N.J."/>
            <person name="Cherry J.M."/>
            <person name="Stover N.A."/>
            <person name="Krieger C.J."/>
            <person name="del Toro C."/>
            <person name="Ryder H.F."/>
            <person name="Williamson S.C."/>
            <person name="Barbeau R.A."/>
            <person name="Hamilton E.P."/>
            <person name="Orias E."/>
        </authorList>
    </citation>
    <scope>NUCLEOTIDE SEQUENCE [LARGE SCALE GENOMIC DNA]</scope>
    <source>
        <strain evidence="2">SB210</strain>
    </source>
</reference>
<evidence type="ECO:0000313" key="1">
    <source>
        <dbReference type="EMBL" id="EWS73575.1"/>
    </source>
</evidence>
<sequence>MRRKKDQNNHSLHQFLKPFLIKSYHFLSALNGPLGVHCDHNQNKVFQDNSNQKSHGDIKIYHQRSILIQDIFQSFQLCKKQCPRLLFRKAKCQSYPSVTCRSSELEKFVLKRLICFKPHLRCKKARSICHYFNKVGKPSLLQALQYIKSIVQKQTLEMNEDKDTKKKEKNKQIKKQQKIKIKNNKINKLILEDSEVQIWRLAILRHI</sequence>
<name>W7X2R2_TETTS</name>
<gene>
    <name evidence="1" type="ORF">TTHERM_000389729</name>
</gene>
<organism evidence="1 2">
    <name type="scientific">Tetrahymena thermophila (strain SB210)</name>
    <dbReference type="NCBI Taxonomy" id="312017"/>
    <lineage>
        <taxon>Eukaryota</taxon>
        <taxon>Sar</taxon>
        <taxon>Alveolata</taxon>
        <taxon>Ciliophora</taxon>
        <taxon>Intramacronucleata</taxon>
        <taxon>Oligohymenophorea</taxon>
        <taxon>Hymenostomatida</taxon>
        <taxon>Tetrahymenina</taxon>
        <taxon>Tetrahymenidae</taxon>
        <taxon>Tetrahymena</taxon>
    </lineage>
</organism>